<feature type="region of interest" description="Disordered" evidence="1">
    <location>
        <begin position="1"/>
        <end position="21"/>
    </location>
</feature>
<dbReference type="SMART" id="SM00564">
    <property type="entry name" value="PQQ"/>
    <property type="match status" value="4"/>
</dbReference>
<comment type="caution">
    <text evidence="3">The sequence shown here is derived from an EMBL/GenBank/DDBJ whole genome shotgun (WGS) entry which is preliminary data.</text>
</comment>
<keyword evidence="4" id="KW-1185">Reference proteome</keyword>
<accession>A0A430HHE7</accession>
<protein>
    <recommendedName>
        <fullName evidence="2">Pyrrolo-quinoline quinone repeat domain-containing protein</fullName>
    </recommendedName>
</protein>
<proteinExistence type="predicted"/>
<dbReference type="InterPro" id="IPR018391">
    <property type="entry name" value="PQQ_b-propeller_rpt"/>
</dbReference>
<dbReference type="InterPro" id="IPR011047">
    <property type="entry name" value="Quinoprotein_ADH-like_sf"/>
</dbReference>
<reference evidence="3 4" key="1">
    <citation type="submission" date="2018-12" db="EMBL/GenBank/DDBJ databases">
        <authorList>
            <person name="Yang E."/>
        </authorList>
    </citation>
    <scope>NUCLEOTIDE SEQUENCE [LARGE SCALE GENOMIC DNA]</scope>
    <source>
        <strain evidence="3 4">SOD</strain>
    </source>
</reference>
<dbReference type="Pfam" id="PF13360">
    <property type="entry name" value="PQQ_2"/>
    <property type="match status" value="1"/>
</dbReference>
<evidence type="ECO:0000256" key="1">
    <source>
        <dbReference type="SAM" id="MobiDB-lite"/>
    </source>
</evidence>
<evidence type="ECO:0000313" key="4">
    <source>
        <dbReference type="Proteomes" id="UP000278085"/>
    </source>
</evidence>
<name>A0A430HHE7_9BURK</name>
<dbReference type="PANTHER" id="PTHR34512:SF30">
    <property type="entry name" value="OUTER MEMBRANE PROTEIN ASSEMBLY FACTOR BAMB"/>
    <property type="match status" value="1"/>
</dbReference>
<gene>
    <name evidence="3" type="ORF">EJB06_21625</name>
</gene>
<dbReference type="InterPro" id="IPR002372">
    <property type="entry name" value="PQQ_rpt_dom"/>
</dbReference>
<sequence>MLDKPVDQPSTTSGGRLHFTTEEGYSVPGSCNCLHSLSEADAELVWKRDVGKGTSNIVQAPATGNGKVYTATGGIDTAMLTVDAATGALLSTSPARSQGIGPVAATPFGGSVYLNAGPFGGFYQFDGSTGAQKSFTPIDMLWGTAAAVDTKYAYAYRHTYLVVFDRVSGELVAQISDPTAKTFTTSAGAPVLGAASTVFVRVNTAAYNEGISAIDVSSRKVRWTVPGSFAGGAYANGVLLALNHLKSRIEAYAETDGQLLWSMPAPQNSADLDDLIVTNRFAFVGTEKGVFAIDLNERQVVWSTPARGKLSLSANGILYVQGGMTINAFNLQ</sequence>
<dbReference type="RefSeq" id="WP_126076089.1">
    <property type="nucleotide sequence ID" value="NZ_CP051166.1"/>
</dbReference>
<feature type="domain" description="Pyrrolo-quinoline quinone repeat" evidence="2">
    <location>
        <begin position="35"/>
        <end position="233"/>
    </location>
</feature>
<organism evidence="3 4">
    <name type="scientific">Massilia atriviolacea</name>
    <dbReference type="NCBI Taxonomy" id="2495579"/>
    <lineage>
        <taxon>Bacteria</taxon>
        <taxon>Pseudomonadati</taxon>
        <taxon>Pseudomonadota</taxon>
        <taxon>Betaproteobacteria</taxon>
        <taxon>Burkholderiales</taxon>
        <taxon>Oxalobacteraceae</taxon>
        <taxon>Telluria group</taxon>
        <taxon>Massilia</taxon>
    </lineage>
</organism>
<dbReference type="Gene3D" id="2.130.10.10">
    <property type="entry name" value="YVTN repeat-like/Quinoprotein amine dehydrogenase"/>
    <property type="match status" value="1"/>
</dbReference>
<dbReference type="Proteomes" id="UP000278085">
    <property type="component" value="Unassembled WGS sequence"/>
</dbReference>
<dbReference type="EMBL" id="RXLQ01000012">
    <property type="protein sequence ID" value="RSZ56935.1"/>
    <property type="molecule type" value="Genomic_DNA"/>
</dbReference>
<dbReference type="InterPro" id="IPR015943">
    <property type="entry name" value="WD40/YVTN_repeat-like_dom_sf"/>
</dbReference>
<dbReference type="AlphaFoldDB" id="A0A430HHE7"/>
<evidence type="ECO:0000313" key="3">
    <source>
        <dbReference type="EMBL" id="RSZ56935.1"/>
    </source>
</evidence>
<dbReference type="PANTHER" id="PTHR34512">
    <property type="entry name" value="CELL SURFACE PROTEIN"/>
    <property type="match status" value="1"/>
</dbReference>
<dbReference type="OrthoDB" id="5525942at2"/>
<evidence type="ECO:0000259" key="2">
    <source>
        <dbReference type="Pfam" id="PF13360"/>
    </source>
</evidence>
<dbReference type="SUPFAM" id="SSF50998">
    <property type="entry name" value="Quinoprotein alcohol dehydrogenase-like"/>
    <property type="match status" value="1"/>
</dbReference>